<keyword evidence="2" id="KW-1185">Reference proteome</keyword>
<dbReference type="EMBL" id="MU150274">
    <property type="protein sequence ID" value="KAF9462220.1"/>
    <property type="molecule type" value="Genomic_DNA"/>
</dbReference>
<dbReference type="AlphaFoldDB" id="A0A9P6CHE8"/>
<dbReference type="OrthoDB" id="412874at2759"/>
<dbReference type="Gene3D" id="3.40.390.10">
    <property type="entry name" value="Collagenase (Catalytic Domain)"/>
    <property type="match status" value="1"/>
</dbReference>
<dbReference type="Proteomes" id="UP000807353">
    <property type="component" value="Unassembled WGS sequence"/>
</dbReference>
<name>A0A9P6CHE8_9AGAR</name>
<accession>A0A9P6CHE8</accession>
<organism evidence="1 2">
    <name type="scientific">Collybia nuda</name>
    <dbReference type="NCBI Taxonomy" id="64659"/>
    <lineage>
        <taxon>Eukaryota</taxon>
        <taxon>Fungi</taxon>
        <taxon>Dikarya</taxon>
        <taxon>Basidiomycota</taxon>
        <taxon>Agaricomycotina</taxon>
        <taxon>Agaricomycetes</taxon>
        <taxon>Agaricomycetidae</taxon>
        <taxon>Agaricales</taxon>
        <taxon>Tricholomatineae</taxon>
        <taxon>Clitocybaceae</taxon>
        <taxon>Collybia</taxon>
    </lineage>
</organism>
<gene>
    <name evidence="1" type="ORF">BDZ94DRAFT_1309865</name>
</gene>
<evidence type="ECO:0000313" key="2">
    <source>
        <dbReference type="Proteomes" id="UP000807353"/>
    </source>
</evidence>
<dbReference type="GO" id="GO:0008237">
    <property type="term" value="F:metallopeptidase activity"/>
    <property type="evidence" value="ECO:0007669"/>
    <property type="project" value="InterPro"/>
</dbReference>
<dbReference type="SUPFAM" id="SSF55486">
    <property type="entry name" value="Metalloproteases ('zincins'), catalytic domain"/>
    <property type="match status" value="1"/>
</dbReference>
<comment type="caution">
    <text evidence="1">The sequence shown here is derived from an EMBL/GenBank/DDBJ whole genome shotgun (WGS) entry which is preliminary data.</text>
</comment>
<dbReference type="InterPro" id="IPR024079">
    <property type="entry name" value="MetalloPept_cat_dom_sf"/>
</dbReference>
<evidence type="ECO:0000313" key="1">
    <source>
        <dbReference type="EMBL" id="KAF9462220.1"/>
    </source>
</evidence>
<protein>
    <submittedName>
        <fullName evidence="1">Uncharacterized protein</fullName>
    </submittedName>
</protein>
<reference evidence="1" key="1">
    <citation type="submission" date="2020-11" db="EMBL/GenBank/DDBJ databases">
        <authorList>
            <consortium name="DOE Joint Genome Institute"/>
            <person name="Ahrendt S."/>
            <person name="Riley R."/>
            <person name="Andreopoulos W."/>
            <person name="Labutti K."/>
            <person name="Pangilinan J."/>
            <person name="Ruiz-Duenas F.J."/>
            <person name="Barrasa J.M."/>
            <person name="Sanchez-Garcia M."/>
            <person name="Camarero S."/>
            <person name="Miyauchi S."/>
            <person name="Serrano A."/>
            <person name="Linde D."/>
            <person name="Babiker R."/>
            <person name="Drula E."/>
            <person name="Ayuso-Fernandez I."/>
            <person name="Pacheco R."/>
            <person name="Padilla G."/>
            <person name="Ferreira P."/>
            <person name="Barriuso J."/>
            <person name="Kellner H."/>
            <person name="Castanera R."/>
            <person name="Alfaro M."/>
            <person name="Ramirez L."/>
            <person name="Pisabarro A.G."/>
            <person name="Kuo A."/>
            <person name="Tritt A."/>
            <person name="Lipzen A."/>
            <person name="He G."/>
            <person name="Yan M."/>
            <person name="Ng V."/>
            <person name="Cullen D."/>
            <person name="Martin F."/>
            <person name="Rosso M.-N."/>
            <person name="Henrissat B."/>
            <person name="Hibbett D."/>
            <person name="Martinez A.T."/>
            <person name="Grigoriev I.V."/>
        </authorList>
    </citation>
    <scope>NUCLEOTIDE SEQUENCE</scope>
    <source>
        <strain evidence="1">CBS 247.69</strain>
    </source>
</reference>
<sequence length="230" mass="24880">MALPVMTAPGPSPSTTDSTLAENAGNVGAAAALVGTAKEALGAANGMLSKKESSLDLRAPDATFISCTVDRQRQIVAAAAAAKRLIISAHRFTATPGNFISQRFKTWFGTYDEIRAQTVLHNWERMTAANLNTWVYNCDCTINYGSSSNVLGVSKVMVKYQYVPPFGRAIQLSRSDISPDFGVRFNNIAGAKLHSTYNQEETKNLATNNPDQAIDNAYSYVFYADNNPPL</sequence>
<proteinExistence type="predicted"/>